<organism evidence="10 11">
    <name type="scientific">Desulfosporosinus acidiphilus (strain DSM 22704 / JCM 16185 / SJ4)</name>
    <dbReference type="NCBI Taxonomy" id="646529"/>
    <lineage>
        <taxon>Bacteria</taxon>
        <taxon>Bacillati</taxon>
        <taxon>Bacillota</taxon>
        <taxon>Clostridia</taxon>
        <taxon>Eubacteriales</taxon>
        <taxon>Desulfitobacteriaceae</taxon>
        <taxon>Desulfosporosinus</taxon>
    </lineage>
</organism>
<dbReference type="KEGG" id="dai:Desaci_3089"/>
<dbReference type="SMART" id="SM00760">
    <property type="entry name" value="Bac_DnaA_C"/>
    <property type="match status" value="1"/>
</dbReference>
<keyword evidence="6" id="KW-0238">DNA-binding</keyword>
<dbReference type="InterPro" id="IPR013317">
    <property type="entry name" value="DnaA_dom"/>
</dbReference>
<dbReference type="Proteomes" id="UP000002892">
    <property type="component" value="Chromosome"/>
</dbReference>
<dbReference type="AlphaFoldDB" id="I4D872"/>
<evidence type="ECO:0000313" key="11">
    <source>
        <dbReference type="Proteomes" id="UP000002892"/>
    </source>
</evidence>
<dbReference type="CDD" id="cd06571">
    <property type="entry name" value="Bac_DnaA_C"/>
    <property type="match status" value="1"/>
</dbReference>
<dbReference type="GO" id="GO:0005524">
    <property type="term" value="F:ATP binding"/>
    <property type="evidence" value="ECO:0007669"/>
    <property type="project" value="UniProtKB-KW"/>
</dbReference>
<dbReference type="InterPro" id="IPR013159">
    <property type="entry name" value="DnaA_C"/>
</dbReference>
<evidence type="ECO:0000259" key="9">
    <source>
        <dbReference type="SMART" id="SM00760"/>
    </source>
</evidence>
<dbReference type="GO" id="GO:0008289">
    <property type="term" value="F:lipid binding"/>
    <property type="evidence" value="ECO:0007669"/>
    <property type="project" value="UniProtKB-KW"/>
</dbReference>
<dbReference type="PRINTS" id="PR00051">
    <property type="entry name" value="DNAA"/>
</dbReference>
<sequence length="333" mass="38598">MNWFLSDFNIKAWRFINHYEPATAPSMTLVYGPAGVGKSSLLKHVEQTWKNEGSLLIDAASFSRQYAFASQENRLLQFRRSYRAVPLLLLDDLQGLAGKKQTIEEIHYTYEYILQNGGKMMAVVETELLNLTFLGERLMSRLLSGVVIPLARPQEYEIEAFIEEYSHRLLLSMDSAIPEFIARQTTSLAEAKKVLRQFIDYAELYNDELSVQCFLSYWREQARKQSQEKSPMNILRVTAQITGHTPEELVGPAQKPSINEARQLAIYTVRMLCKLSYPEIAVYFNRRHTTIIAAYKKMQEKLLQDQALFRRYQEITGKFKEDHKKSFGNMSRP</sequence>
<dbReference type="InterPro" id="IPR020591">
    <property type="entry name" value="Chromosome_initiator_DnaA-like"/>
</dbReference>
<gene>
    <name evidence="10" type="ordered locus">Desaci_3089</name>
</gene>
<keyword evidence="2 7" id="KW-0235">DNA replication</keyword>
<accession>I4D872</accession>
<dbReference type="STRING" id="646529.Desaci_3089"/>
<evidence type="ECO:0000256" key="3">
    <source>
        <dbReference type="ARBA" id="ARBA00022741"/>
    </source>
</evidence>
<keyword evidence="5" id="KW-0446">Lipid-binding</keyword>
<dbReference type="SMART" id="SM00382">
    <property type="entry name" value="AAA"/>
    <property type="match status" value="1"/>
</dbReference>
<evidence type="ECO:0000313" key="10">
    <source>
        <dbReference type="EMBL" id="AFM41996.1"/>
    </source>
</evidence>
<dbReference type="eggNOG" id="COG0593">
    <property type="taxonomic scope" value="Bacteria"/>
</dbReference>
<protein>
    <submittedName>
        <fullName evidence="10">ATPase involved in DNA replication initiation</fullName>
    </submittedName>
</protein>
<dbReference type="InterPro" id="IPR018312">
    <property type="entry name" value="Chromosome_initiator_DnaA_CS"/>
</dbReference>
<comment type="similarity">
    <text evidence="7">Belongs to the DnaA family.</text>
</comment>
<reference evidence="10 11" key="1">
    <citation type="journal article" date="2012" name="J. Bacteriol.">
        <title>Complete genome sequences of Desulfosporosinus orientis DSM765T, Desulfosporosinus youngiae DSM17734T, Desulfosporosinus meridiei DSM13257T, and Desulfosporosinus acidiphilus DSM22704T.</title>
        <authorList>
            <person name="Pester M."/>
            <person name="Brambilla E."/>
            <person name="Alazard D."/>
            <person name="Rattei T."/>
            <person name="Weinmaier T."/>
            <person name="Han J."/>
            <person name="Lucas S."/>
            <person name="Lapidus A."/>
            <person name="Cheng J.F."/>
            <person name="Goodwin L."/>
            <person name="Pitluck S."/>
            <person name="Peters L."/>
            <person name="Ovchinnikova G."/>
            <person name="Teshima H."/>
            <person name="Detter J.C."/>
            <person name="Han C.S."/>
            <person name="Tapia R."/>
            <person name="Land M.L."/>
            <person name="Hauser L."/>
            <person name="Kyrpides N.C."/>
            <person name="Ivanova N.N."/>
            <person name="Pagani I."/>
            <person name="Huntmann M."/>
            <person name="Wei C.L."/>
            <person name="Davenport K.W."/>
            <person name="Daligault H."/>
            <person name="Chain P.S."/>
            <person name="Chen A."/>
            <person name="Mavromatis K."/>
            <person name="Markowitz V."/>
            <person name="Szeto E."/>
            <person name="Mikhailova N."/>
            <person name="Pati A."/>
            <person name="Wagner M."/>
            <person name="Woyke T."/>
            <person name="Ollivier B."/>
            <person name="Klenk H.P."/>
            <person name="Spring S."/>
            <person name="Loy A."/>
        </authorList>
    </citation>
    <scope>NUCLEOTIDE SEQUENCE [LARGE SCALE GENOMIC DNA]</scope>
    <source>
        <strain evidence="11">DSM 22704 / JCM 16185 / SJ4</strain>
    </source>
</reference>
<dbReference type="InterPro" id="IPR027417">
    <property type="entry name" value="P-loop_NTPase"/>
</dbReference>
<dbReference type="Gene3D" id="1.10.1750.10">
    <property type="match status" value="1"/>
</dbReference>
<evidence type="ECO:0000256" key="7">
    <source>
        <dbReference type="RuleBase" id="RU004227"/>
    </source>
</evidence>
<dbReference type="EMBL" id="CP003639">
    <property type="protein sequence ID" value="AFM41996.1"/>
    <property type="molecule type" value="Genomic_DNA"/>
</dbReference>
<proteinExistence type="inferred from homology"/>
<dbReference type="PROSITE" id="PS01008">
    <property type="entry name" value="DNAA"/>
    <property type="match status" value="1"/>
</dbReference>
<dbReference type="Pfam" id="PF00308">
    <property type="entry name" value="Bac_DnaA"/>
    <property type="match status" value="1"/>
</dbReference>
<dbReference type="Gene3D" id="3.40.50.300">
    <property type="entry name" value="P-loop containing nucleotide triphosphate hydrolases"/>
    <property type="match status" value="1"/>
</dbReference>
<feature type="domain" description="Chromosomal replication initiator DnaA C-terminal" evidence="9">
    <location>
        <begin position="230"/>
        <end position="298"/>
    </location>
</feature>
<name>I4D872_DESAJ</name>
<evidence type="ECO:0000256" key="2">
    <source>
        <dbReference type="ARBA" id="ARBA00022705"/>
    </source>
</evidence>
<keyword evidence="1" id="KW-0963">Cytoplasm</keyword>
<dbReference type="OrthoDB" id="9807019at2"/>
<dbReference type="GO" id="GO:0006275">
    <property type="term" value="P:regulation of DNA replication"/>
    <property type="evidence" value="ECO:0007669"/>
    <property type="project" value="InterPro"/>
</dbReference>
<dbReference type="RefSeq" id="WP_014827987.1">
    <property type="nucleotide sequence ID" value="NC_018068.1"/>
</dbReference>
<dbReference type="InterPro" id="IPR003593">
    <property type="entry name" value="AAA+_ATPase"/>
</dbReference>
<dbReference type="PANTHER" id="PTHR30050:SF2">
    <property type="entry name" value="CHROMOSOMAL REPLICATION INITIATOR PROTEIN DNAA"/>
    <property type="match status" value="1"/>
</dbReference>
<dbReference type="GO" id="GO:0006270">
    <property type="term" value="P:DNA replication initiation"/>
    <property type="evidence" value="ECO:0007669"/>
    <property type="project" value="InterPro"/>
</dbReference>
<evidence type="ECO:0000256" key="1">
    <source>
        <dbReference type="ARBA" id="ARBA00022490"/>
    </source>
</evidence>
<keyword evidence="3" id="KW-0547">Nucleotide-binding</keyword>
<keyword evidence="4" id="KW-0067">ATP-binding</keyword>
<dbReference type="GO" id="GO:0003688">
    <property type="term" value="F:DNA replication origin binding"/>
    <property type="evidence" value="ECO:0007669"/>
    <property type="project" value="InterPro"/>
</dbReference>
<evidence type="ECO:0000256" key="4">
    <source>
        <dbReference type="ARBA" id="ARBA00022840"/>
    </source>
</evidence>
<dbReference type="SUPFAM" id="SSF48295">
    <property type="entry name" value="TrpR-like"/>
    <property type="match status" value="1"/>
</dbReference>
<dbReference type="GO" id="GO:0005886">
    <property type="term" value="C:plasma membrane"/>
    <property type="evidence" value="ECO:0007669"/>
    <property type="project" value="TreeGrafter"/>
</dbReference>
<evidence type="ECO:0000256" key="5">
    <source>
        <dbReference type="ARBA" id="ARBA00023121"/>
    </source>
</evidence>
<dbReference type="PANTHER" id="PTHR30050">
    <property type="entry name" value="CHROMOSOMAL REPLICATION INITIATOR PROTEIN DNAA"/>
    <property type="match status" value="1"/>
</dbReference>
<dbReference type="HOGENOM" id="CLU_026910_3_2_9"/>
<keyword evidence="11" id="KW-1185">Reference proteome</keyword>
<dbReference type="InterPro" id="IPR010921">
    <property type="entry name" value="Trp_repressor/repl_initiator"/>
</dbReference>
<feature type="domain" description="AAA+ ATPase" evidence="8">
    <location>
        <begin position="24"/>
        <end position="153"/>
    </location>
</feature>
<evidence type="ECO:0000259" key="8">
    <source>
        <dbReference type="SMART" id="SM00382"/>
    </source>
</evidence>
<dbReference type="SUPFAM" id="SSF52540">
    <property type="entry name" value="P-loop containing nucleoside triphosphate hydrolases"/>
    <property type="match status" value="1"/>
</dbReference>
<dbReference type="Pfam" id="PF08299">
    <property type="entry name" value="Bac_DnaA_C"/>
    <property type="match status" value="1"/>
</dbReference>
<evidence type="ECO:0000256" key="6">
    <source>
        <dbReference type="ARBA" id="ARBA00023125"/>
    </source>
</evidence>